<sequence length="180" mass="19557">MLIGIESVCRIRFRCAERGVYCSGLWGSATWFGVYVLFFFFFYGGNDEIQVPRRQRQPPASSSDGPTPTPSATSSRNSPAPPTTPSRSSPSPSPAATPTDCQVALAPETSAGIQAPRVQPQHAEARDQASDAAWIGSPFLRLILGVQQRSVDVVSDSVRGEGDCAHCLWQRREERRAASF</sequence>
<keyword evidence="2" id="KW-1185">Reference proteome</keyword>
<gene>
    <name evidence="1" type="ORF">MRB53_012196</name>
</gene>
<dbReference type="Proteomes" id="UP001234297">
    <property type="component" value="Chromosome 3"/>
</dbReference>
<evidence type="ECO:0000313" key="1">
    <source>
        <dbReference type="EMBL" id="KAJ8637929.1"/>
    </source>
</evidence>
<comment type="caution">
    <text evidence="1">The sequence shown here is derived from an EMBL/GenBank/DDBJ whole genome shotgun (WGS) entry which is preliminary data.</text>
</comment>
<reference evidence="1 2" key="1">
    <citation type="journal article" date="2022" name="Hortic Res">
        <title>A haplotype resolved chromosomal level avocado genome allows analysis of novel avocado genes.</title>
        <authorList>
            <person name="Nath O."/>
            <person name="Fletcher S.J."/>
            <person name="Hayward A."/>
            <person name="Shaw L.M."/>
            <person name="Masouleh A.K."/>
            <person name="Furtado A."/>
            <person name="Henry R.J."/>
            <person name="Mitter N."/>
        </authorList>
    </citation>
    <scope>NUCLEOTIDE SEQUENCE [LARGE SCALE GENOMIC DNA]</scope>
    <source>
        <strain evidence="2">cv. Hass</strain>
    </source>
</reference>
<organism evidence="1 2">
    <name type="scientific">Persea americana</name>
    <name type="common">Avocado</name>
    <dbReference type="NCBI Taxonomy" id="3435"/>
    <lineage>
        <taxon>Eukaryota</taxon>
        <taxon>Viridiplantae</taxon>
        <taxon>Streptophyta</taxon>
        <taxon>Embryophyta</taxon>
        <taxon>Tracheophyta</taxon>
        <taxon>Spermatophyta</taxon>
        <taxon>Magnoliopsida</taxon>
        <taxon>Magnoliidae</taxon>
        <taxon>Laurales</taxon>
        <taxon>Lauraceae</taxon>
        <taxon>Persea</taxon>
    </lineage>
</organism>
<name>A0ACC2LWW4_PERAE</name>
<evidence type="ECO:0000313" key="2">
    <source>
        <dbReference type="Proteomes" id="UP001234297"/>
    </source>
</evidence>
<protein>
    <submittedName>
        <fullName evidence="1">Uncharacterized protein</fullName>
    </submittedName>
</protein>
<dbReference type="EMBL" id="CM056811">
    <property type="protein sequence ID" value="KAJ8637929.1"/>
    <property type="molecule type" value="Genomic_DNA"/>
</dbReference>
<accession>A0ACC2LWW4</accession>
<proteinExistence type="predicted"/>